<accession>A0AAE0GCA1</accession>
<keyword evidence="3" id="KW-1185">Reference proteome</keyword>
<feature type="compositionally biased region" description="Low complexity" evidence="1">
    <location>
        <begin position="211"/>
        <end position="227"/>
    </location>
</feature>
<evidence type="ECO:0000313" key="2">
    <source>
        <dbReference type="EMBL" id="KAK3275575.1"/>
    </source>
</evidence>
<gene>
    <name evidence="2" type="ORF">CYMTET_16304</name>
</gene>
<feature type="compositionally biased region" description="Polar residues" evidence="1">
    <location>
        <begin position="196"/>
        <end position="210"/>
    </location>
</feature>
<feature type="region of interest" description="Disordered" evidence="1">
    <location>
        <begin position="196"/>
        <end position="257"/>
    </location>
</feature>
<organism evidence="2 3">
    <name type="scientific">Cymbomonas tetramitiformis</name>
    <dbReference type="NCBI Taxonomy" id="36881"/>
    <lineage>
        <taxon>Eukaryota</taxon>
        <taxon>Viridiplantae</taxon>
        <taxon>Chlorophyta</taxon>
        <taxon>Pyramimonadophyceae</taxon>
        <taxon>Pyramimonadales</taxon>
        <taxon>Pyramimonadaceae</taxon>
        <taxon>Cymbomonas</taxon>
    </lineage>
</organism>
<name>A0AAE0GCA1_9CHLO</name>
<dbReference type="AlphaFoldDB" id="A0AAE0GCA1"/>
<evidence type="ECO:0000313" key="3">
    <source>
        <dbReference type="Proteomes" id="UP001190700"/>
    </source>
</evidence>
<proteinExistence type="predicted"/>
<sequence length="257" mass="27885">MAETDEEWVLRDAVRLVKAGHLKGSEEEQALELDERVFDDAMRHLPQASGPGSSQWRWEHLTGGPEWVCVKAADAKNTFNAVPCEAMFEAIERDFPELWAWTDLCYGIEANRGFRLGGADESVMRKDNHPSVVICAYLGDAFFMGPPAVAALAYGKAEVVTAKMLKKVEDLCAILPALNKAWDAIGETDFATQNGTCYGTQSSEGTQHEQSGQASGEADEAGGAQAGPSGLNRAASSIEDIRMEWDDRPSSGVEGWV</sequence>
<feature type="compositionally biased region" description="Basic and acidic residues" evidence="1">
    <location>
        <begin position="239"/>
        <end position="249"/>
    </location>
</feature>
<comment type="caution">
    <text evidence="2">The sequence shown here is derived from an EMBL/GenBank/DDBJ whole genome shotgun (WGS) entry which is preliminary data.</text>
</comment>
<evidence type="ECO:0000256" key="1">
    <source>
        <dbReference type="SAM" id="MobiDB-lite"/>
    </source>
</evidence>
<dbReference type="Proteomes" id="UP001190700">
    <property type="component" value="Unassembled WGS sequence"/>
</dbReference>
<protein>
    <submittedName>
        <fullName evidence="2">Uncharacterized protein</fullName>
    </submittedName>
</protein>
<dbReference type="EMBL" id="LGRX02007142">
    <property type="protein sequence ID" value="KAK3275575.1"/>
    <property type="molecule type" value="Genomic_DNA"/>
</dbReference>
<reference evidence="2 3" key="1">
    <citation type="journal article" date="2015" name="Genome Biol. Evol.">
        <title>Comparative Genomics of a Bacterivorous Green Alga Reveals Evolutionary Causalities and Consequences of Phago-Mixotrophic Mode of Nutrition.</title>
        <authorList>
            <person name="Burns J.A."/>
            <person name="Paasch A."/>
            <person name="Narechania A."/>
            <person name="Kim E."/>
        </authorList>
    </citation>
    <scope>NUCLEOTIDE SEQUENCE [LARGE SCALE GENOMIC DNA]</scope>
    <source>
        <strain evidence="2 3">PLY_AMNH</strain>
    </source>
</reference>